<protein>
    <submittedName>
        <fullName evidence="2">VIR protein</fullName>
    </submittedName>
</protein>
<dbReference type="Proteomes" id="UP000305196">
    <property type="component" value="Unassembled WGS sequence"/>
</dbReference>
<evidence type="ECO:0000256" key="1">
    <source>
        <dbReference type="SAM" id="MobiDB-lite"/>
    </source>
</evidence>
<dbReference type="Pfam" id="PF05795">
    <property type="entry name" value="Plasmodium_Vir"/>
    <property type="match status" value="1"/>
</dbReference>
<organism evidence="2 3">
    <name type="scientific">Plasmodium vivax</name>
    <name type="common">malaria parasite P. vivax</name>
    <dbReference type="NCBI Taxonomy" id="5855"/>
    <lineage>
        <taxon>Eukaryota</taxon>
        <taxon>Sar</taxon>
        <taxon>Alveolata</taxon>
        <taxon>Apicomplexa</taxon>
        <taxon>Aconoidasida</taxon>
        <taxon>Haemosporida</taxon>
        <taxon>Plasmodiidae</taxon>
        <taxon>Plasmodium</taxon>
        <taxon>Plasmodium (Plasmodium)</taxon>
    </lineage>
</organism>
<dbReference type="InterPro" id="IPR008780">
    <property type="entry name" value="Plasmodium_Vir"/>
</dbReference>
<dbReference type="VEuPathDB" id="PlasmoDB:PVX_172270"/>
<evidence type="ECO:0000313" key="3">
    <source>
        <dbReference type="Proteomes" id="UP000305196"/>
    </source>
</evidence>
<name>A0A1G4E669_PLAVI</name>
<sequence length="372" mass="43392">MAVPSEEDIAVNKEQFLKKFPSYNIYQRLNKNEVTNKYDTYCKTIQKFFSLNQEIYQLCRMFARNLKEMSTILNDVNDNIDRCRYINFWKNYQIKKNHNTPNDIKNIKNIRLKFFSVASRINTESSIDECFYIIRTDISLDLWKKWKDLYDYITNKDEIQKIIDSDKYLCNIYSMYFSYITKIYEKYKEECCQETNGKCPPYINFSEWCTQGNVLTKLDCNHSEELPEPILEDSQDMGSTSRGSHEGVAETEARNGGSEHAELAKKEGELLDPVIDTGHSISEANEEPTNGNKTNPVGTIVGTSLGFIIPLITLYKFTPLGSWVNTKIFRKDRLMENMIRNERELLLNSSGIGETNFDNARYQIMYNSAHNE</sequence>
<evidence type="ECO:0000313" key="2">
    <source>
        <dbReference type="EMBL" id="SCA59634.1"/>
    </source>
</evidence>
<reference evidence="2 3" key="1">
    <citation type="submission" date="2016-07" db="EMBL/GenBank/DDBJ databases">
        <authorList>
            <consortium name="Pathogen Informatics"/>
        </authorList>
    </citation>
    <scope>NUCLEOTIDE SEQUENCE [LARGE SCALE GENOMIC DNA]</scope>
</reference>
<proteinExistence type="predicted"/>
<dbReference type="VEuPathDB" id="PlasmoDB:PVPAM_000015800"/>
<dbReference type="EMBL" id="FLYI01000011">
    <property type="protein sequence ID" value="SCA59634.1"/>
    <property type="molecule type" value="Genomic_DNA"/>
</dbReference>
<feature type="region of interest" description="Disordered" evidence="1">
    <location>
        <begin position="229"/>
        <end position="262"/>
    </location>
</feature>
<accession>A0A1G4E669</accession>
<feature type="compositionally biased region" description="Basic and acidic residues" evidence="1">
    <location>
        <begin position="243"/>
        <end position="262"/>
    </location>
</feature>
<dbReference type="VEuPathDB" id="PlasmoDB:PVW1_040005700"/>
<dbReference type="VEuPathDB" id="PlasmoDB:PVP01_0006890"/>
<dbReference type="AlphaFoldDB" id="A0A1G4E669"/>
<gene>
    <name evidence="2" type="ORF">PVC01_000012200</name>
</gene>